<evidence type="ECO:0000259" key="17">
    <source>
        <dbReference type="PROSITE" id="PS50885"/>
    </source>
</evidence>
<evidence type="ECO:0000256" key="6">
    <source>
        <dbReference type="ARBA" id="ARBA00022553"/>
    </source>
</evidence>
<dbReference type="CDD" id="cd00082">
    <property type="entry name" value="HisKA"/>
    <property type="match status" value="1"/>
</dbReference>
<evidence type="ECO:0000256" key="11">
    <source>
        <dbReference type="ARBA" id="ARBA00022840"/>
    </source>
</evidence>
<dbReference type="PRINTS" id="PR00344">
    <property type="entry name" value="BCTRLSENSOR"/>
</dbReference>
<dbReference type="PROSITE" id="PS50885">
    <property type="entry name" value="HAMP"/>
    <property type="match status" value="1"/>
</dbReference>
<dbReference type="GO" id="GO:0005524">
    <property type="term" value="F:ATP binding"/>
    <property type="evidence" value="ECO:0007669"/>
    <property type="project" value="UniProtKB-KW"/>
</dbReference>
<dbReference type="SMART" id="SM00387">
    <property type="entry name" value="HATPase_c"/>
    <property type="match status" value="1"/>
</dbReference>
<comment type="subcellular location">
    <subcellularLocation>
        <location evidence="3">Cell membrane</location>
    </subcellularLocation>
    <subcellularLocation>
        <location evidence="2">Membrane</location>
        <topology evidence="2">Multi-pass membrane protein</topology>
    </subcellularLocation>
</comment>
<evidence type="ECO:0000256" key="4">
    <source>
        <dbReference type="ARBA" id="ARBA00012438"/>
    </source>
</evidence>
<evidence type="ECO:0000256" key="8">
    <source>
        <dbReference type="ARBA" id="ARBA00022692"/>
    </source>
</evidence>
<dbReference type="AlphaFoldDB" id="A0A4U9RQY5"/>
<protein>
    <recommendedName>
        <fullName evidence="4">histidine kinase</fullName>
        <ecNumber evidence="4">2.7.13.3</ecNumber>
    </recommendedName>
</protein>
<dbReference type="InterPro" id="IPR004358">
    <property type="entry name" value="Sig_transdc_His_kin-like_C"/>
</dbReference>
<dbReference type="InterPro" id="IPR050398">
    <property type="entry name" value="HssS/ArlS-like"/>
</dbReference>
<dbReference type="Gene3D" id="6.10.340.10">
    <property type="match status" value="1"/>
</dbReference>
<keyword evidence="10 18" id="KW-0418">Kinase</keyword>
<dbReference type="InterPro" id="IPR005467">
    <property type="entry name" value="His_kinase_dom"/>
</dbReference>
<dbReference type="InterPro" id="IPR036097">
    <property type="entry name" value="HisK_dim/P_sf"/>
</dbReference>
<evidence type="ECO:0000256" key="13">
    <source>
        <dbReference type="ARBA" id="ARBA00023012"/>
    </source>
</evidence>
<feature type="domain" description="HAMP" evidence="17">
    <location>
        <begin position="322"/>
        <end position="374"/>
    </location>
</feature>
<dbReference type="InterPro" id="IPR036890">
    <property type="entry name" value="HATPase_C_sf"/>
</dbReference>
<dbReference type="Pfam" id="PF00512">
    <property type="entry name" value="HisKA"/>
    <property type="match status" value="1"/>
</dbReference>
<dbReference type="SUPFAM" id="SSF55874">
    <property type="entry name" value="ATPase domain of HSP90 chaperone/DNA topoisomerase II/histidine kinase"/>
    <property type="match status" value="1"/>
</dbReference>
<organism evidence="18 19">
    <name type="scientific">Hathewaya histolytica</name>
    <name type="common">Clostridium histolyticum</name>
    <dbReference type="NCBI Taxonomy" id="1498"/>
    <lineage>
        <taxon>Bacteria</taxon>
        <taxon>Bacillati</taxon>
        <taxon>Bacillota</taxon>
        <taxon>Clostridia</taxon>
        <taxon>Eubacteriales</taxon>
        <taxon>Clostridiaceae</taxon>
        <taxon>Hathewaya</taxon>
    </lineage>
</organism>
<dbReference type="EMBL" id="LR590481">
    <property type="protein sequence ID" value="VTQ94665.1"/>
    <property type="molecule type" value="Genomic_DNA"/>
</dbReference>
<feature type="domain" description="Histidine kinase" evidence="16">
    <location>
        <begin position="389"/>
        <end position="606"/>
    </location>
</feature>
<evidence type="ECO:0000256" key="7">
    <source>
        <dbReference type="ARBA" id="ARBA00022679"/>
    </source>
</evidence>
<dbReference type="GO" id="GO:0005886">
    <property type="term" value="C:plasma membrane"/>
    <property type="evidence" value="ECO:0007669"/>
    <property type="project" value="UniProtKB-SubCell"/>
</dbReference>
<gene>
    <name evidence="18" type="primary">walK_2</name>
    <name evidence="18" type="ORF">NCTC503_02364</name>
</gene>
<dbReference type="CDD" id="cd06225">
    <property type="entry name" value="HAMP"/>
    <property type="match status" value="1"/>
</dbReference>
<dbReference type="Gene3D" id="3.30.565.10">
    <property type="entry name" value="Histidine kinase-like ATPase, C-terminal domain"/>
    <property type="match status" value="1"/>
</dbReference>
<evidence type="ECO:0000256" key="1">
    <source>
        <dbReference type="ARBA" id="ARBA00000085"/>
    </source>
</evidence>
<dbReference type="PANTHER" id="PTHR45528:SF8">
    <property type="entry name" value="HISTIDINE KINASE"/>
    <property type="match status" value="1"/>
</dbReference>
<evidence type="ECO:0000256" key="2">
    <source>
        <dbReference type="ARBA" id="ARBA00004141"/>
    </source>
</evidence>
<dbReference type="InterPro" id="IPR003660">
    <property type="entry name" value="HAMP_dom"/>
</dbReference>
<evidence type="ECO:0000256" key="3">
    <source>
        <dbReference type="ARBA" id="ARBA00004236"/>
    </source>
</evidence>
<keyword evidence="12 15" id="KW-1133">Transmembrane helix</keyword>
<dbReference type="RefSeq" id="WP_171012061.1">
    <property type="nucleotide sequence ID" value="NZ_CBCRUQ010000002.1"/>
</dbReference>
<dbReference type="SMART" id="SM00388">
    <property type="entry name" value="HisKA"/>
    <property type="match status" value="1"/>
</dbReference>
<keyword evidence="11" id="KW-0067">ATP-binding</keyword>
<proteinExistence type="predicted"/>
<dbReference type="SUPFAM" id="SSF47384">
    <property type="entry name" value="Homodimeric domain of signal transducing histidine kinase"/>
    <property type="match status" value="1"/>
</dbReference>
<name>A0A4U9RQY5_HATHI</name>
<keyword evidence="9" id="KW-0547">Nucleotide-binding</keyword>
<keyword evidence="5" id="KW-1003">Cell membrane</keyword>
<dbReference type="FunFam" id="1.10.287.130:FF:000008">
    <property type="entry name" value="Two-component sensor histidine kinase"/>
    <property type="match status" value="1"/>
</dbReference>
<evidence type="ECO:0000259" key="16">
    <source>
        <dbReference type="PROSITE" id="PS50109"/>
    </source>
</evidence>
<feature type="transmembrane region" description="Helical" evidence="15">
    <location>
        <begin position="45"/>
        <end position="65"/>
    </location>
</feature>
<keyword evidence="19" id="KW-1185">Reference proteome</keyword>
<dbReference type="Gene3D" id="1.10.287.130">
    <property type="match status" value="1"/>
</dbReference>
<keyword evidence="7 18" id="KW-0808">Transferase</keyword>
<evidence type="ECO:0000256" key="14">
    <source>
        <dbReference type="ARBA" id="ARBA00023136"/>
    </source>
</evidence>
<dbReference type="PANTHER" id="PTHR45528">
    <property type="entry name" value="SENSOR HISTIDINE KINASE CPXA"/>
    <property type="match status" value="1"/>
</dbReference>
<dbReference type="FunFam" id="3.30.565.10:FF:000013">
    <property type="entry name" value="Two-component sensor histidine kinase"/>
    <property type="match status" value="1"/>
</dbReference>
<keyword evidence="13" id="KW-0902">Two-component regulatory system</keyword>
<keyword evidence="8 15" id="KW-0812">Transmembrane</keyword>
<dbReference type="Pfam" id="PF02518">
    <property type="entry name" value="HATPase_c"/>
    <property type="match status" value="1"/>
</dbReference>
<dbReference type="InterPro" id="IPR003661">
    <property type="entry name" value="HisK_dim/P_dom"/>
</dbReference>
<feature type="transmembrane region" description="Helical" evidence="15">
    <location>
        <begin position="302"/>
        <end position="320"/>
    </location>
</feature>
<evidence type="ECO:0000313" key="18">
    <source>
        <dbReference type="EMBL" id="VTQ94665.1"/>
    </source>
</evidence>
<dbReference type="InterPro" id="IPR003594">
    <property type="entry name" value="HATPase_dom"/>
</dbReference>
<dbReference type="PROSITE" id="PS50109">
    <property type="entry name" value="HIS_KIN"/>
    <property type="match status" value="1"/>
</dbReference>
<dbReference type="Proteomes" id="UP000308489">
    <property type="component" value="Chromosome 1"/>
</dbReference>
<evidence type="ECO:0000313" key="19">
    <source>
        <dbReference type="Proteomes" id="UP000308489"/>
    </source>
</evidence>
<evidence type="ECO:0000256" key="12">
    <source>
        <dbReference type="ARBA" id="ARBA00022989"/>
    </source>
</evidence>
<comment type="catalytic activity">
    <reaction evidence="1">
        <text>ATP + protein L-histidine = ADP + protein N-phospho-L-histidine.</text>
        <dbReference type="EC" id="2.7.13.3"/>
    </reaction>
</comment>
<keyword evidence="14 15" id="KW-0472">Membrane</keyword>
<evidence type="ECO:0000256" key="9">
    <source>
        <dbReference type="ARBA" id="ARBA00022741"/>
    </source>
</evidence>
<dbReference type="SUPFAM" id="SSF158472">
    <property type="entry name" value="HAMP domain-like"/>
    <property type="match status" value="1"/>
</dbReference>
<evidence type="ECO:0000256" key="5">
    <source>
        <dbReference type="ARBA" id="ARBA00022475"/>
    </source>
</evidence>
<accession>A0A4U9RQY5</accession>
<reference evidence="18 19" key="1">
    <citation type="submission" date="2019-05" db="EMBL/GenBank/DDBJ databases">
        <authorList>
            <consortium name="Pathogen Informatics"/>
        </authorList>
    </citation>
    <scope>NUCLEOTIDE SEQUENCE [LARGE SCALE GENOMIC DNA]</scope>
    <source>
        <strain evidence="18 19">NCTC503</strain>
    </source>
</reference>
<evidence type="ECO:0000256" key="15">
    <source>
        <dbReference type="SAM" id="Phobius"/>
    </source>
</evidence>
<keyword evidence="6" id="KW-0597">Phosphoprotein</keyword>
<dbReference type="KEGG" id="hhw:NCTC503_02364"/>
<dbReference type="EC" id="2.7.13.3" evidence="4"/>
<dbReference type="GO" id="GO:0000155">
    <property type="term" value="F:phosphorelay sensor kinase activity"/>
    <property type="evidence" value="ECO:0007669"/>
    <property type="project" value="InterPro"/>
</dbReference>
<evidence type="ECO:0000256" key="10">
    <source>
        <dbReference type="ARBA" id="ARBA00022777"/>
    </source>
</evidence>
<sequence length="606" mass="70628">MIFRRLFRRKNKSPNEEVMGLKRLKAKGMNFYLDKKSLIQKSLRLELLTITLICIVLSFISFNIFNGFLKNKISKQTYISYYDDNIKEENKVRELLSKLITISNKDYNKYYNQNKGAIDSSINSLRENFTKKEEFNHQELEFILSNYGVDLNENNRDNYRNKLKELISKTMQKNSATENVREEIEKYLGSEEFIKESINEKIIYRDANVFLTDLDGNVKFSSKATYAEKINVYNIIDKMSKSKLNYRNEDQVYDRGGSRSSYRGEREFYGFYPIKIGSSNYYLVYESMLDGVEMTTYTDASAFLSFILSFITFIVIFLMITKRKISYIEYISSSLREISKGDLNYNVEIKGYDELAVLASDINYMEREIKEKMENERLAEKTKNELITNISHDLRTPLTSVMGYIGLVKDGKYESEKEREDFLNIAYNKADKLKNLIEDLFQFTKMNNEGISLKKNDIDINELIRQLMVELSPSAEKKNIEIVDSMENNKVIMNVDGEKLSRVFENLLSNAIKYSEEEQKIKIFCKDTSINTVITVENTCNNDITREELDKIFERFYRGDKSRNSDTGGSGLGLAIAKSIVELHGGDIWAELNGNIVSFKVRLYKK</sequence>